<accession>A0A3M7QUN2</accession>
<organism evidence="1 2">
    <name type="scientific">Brachionus plicatilis</name>
    <name type="common">Marine rotifer</name>
    <name type="synonym">Brachionus muelleri</name>
    <dbReference type="NCBI Taxonomy" id="10195"/>
    <lineage>
        <taxon>Eukaryota</taxon>
        <taxon>Metazoa</taxon>
        <taxon>Spiralia</taxon>
        <taxon>Gnathifera</taxon>
        <taxon>Rotifera</taxon>
        <taxon>Eurotatoria</taxon>
        <taxon>Monogononta</taxon>
        <taxon>Pseudotrocha</taxon>
        <taxon>Ploima</taxon>
        <taxon>Brachionidae</taxon>
        <taxon>Brachionus</taxon>
    </lineage>
</organism>
<comment type="caution">
    <text evidence="1">The sequence shown here is derived from an EMBL/GenBank/DDBJ whole genome shotgun (WGS) entry which is preliminary data.</text>
</comment>
<dbReference type="AlphaFoldDB" id="A0A3M7QUN2"/>
<protein>
    <submittedName>
        <fullName evidence="1">Uncharacterized protein</fullName>
    </submittedName>
</protein>
<dbReference type="EMBL" id="REGN01005050">
    <property type="protein sequence ID" value="RNA15070.1"/>
    <property type="molecule type" value="Genomic_DNA"/>
</dbReference>
<evidence type="ECO:0000313" key="1">
    <source>
        <dbReference type="EMBL" id="RNA15070.1"/>
    </source>
</evidence>
<proteinExistence type="predicted"/>
<reference evidence="1 2" key="1">
    <citation type="journal article" date="2018" name="Sci. Rep.">
        <title>Genomic signatures of local adaptation to the degree of environmental predictability in rotifers.</title>
        <authorList>
            <person name="Franch-Gras L."/>
            <person name="Hahn C."/>
            <person name="Garcia-Roger E.M."/>
            <person name="Carmona M.J."/>
            <person name="Serra M."/>
            <person name="Gomez A."/>
        </authorList>
    </citation>
    <scope>NUCLEOTIDE SEQUENCE [LARGE SCALE GENOMIC DNA]</scope>
    <source>
        <strain evidence="1">HYR1</strain>
    </source>
</reference>
<gene>
    <name evidence="1" type="ORF">BpHYR1_004734</name>
</gene>
<sequence>MLDFVIGRCYITKKTQYKKNPLTFKFDAQNFNHYKINYDIRKSSRNKSNLIKRIVYVKTDQRRLNILIFLHGIN</sequence>
<keyword evidence="2" id="KW-1185">Reference proteome</keyword>
<name>A0A3M7QUN2_BRAPC</name>
<dbReference type="Proteomes" id="UP000276133">
    <property type="component" value="Unassembled WGS sequence"/>
</dbReference>
<evidence type="ECO:0000313" key="2">
    <source>
        <dbReference type="Proteomes" id="UP000276133"/>
    </source>
</evidence>